<feature type="compositionally biased region" description="Basic and acidic residues" evidence="1">
    <location>
        <begin position="339"/>
        <end position="356"/>
    </location>
</feature>
<dbReference type="Proteomes" id="UP001205105">
    <property type="component" value="Unassembled WGS sequence"/>
</dbReference>
<reference evidence="3" key="1">
    <citation type="submission" date="2020-11" db="EMBL/GenBank/DDBJ databases">
        <title>Chlorella ohadii genome sequencing and assembly.</title>
        <authorList>
            <person name="Murik O."/>
            <person name="Treves H."/>
            <person name="Kedem I."/>
            <person name="Shotland Y."/>
            <person name="Kaplan A."/>
        </authorList>
    </citation>
    <scope>NUCLEOTIDE SEQUENCE</scope>
    <source>
        <strain evidence="3">1</strain>
    </source>
</reference>
<dbReference type="InterPro" id="IPR016130">
    <property type="entry name" value="Tyr_Pase_AS"/>
</dbReference>
<protein>
    <recommendedName>
        <fullName evidence="2">Tyrosine specific protein phosphatases domain-containing protein</fullName>
    </recommendedName>
</protein>
<dbReference type="InterPro" id="IPR000387">
    <property type="entry name" value="Tyr_Pase_dom"/>
</dbReference>
<feature type="compositionally biased region" description="Polar residues" evidence="1">
    <location>
        <begin position="368"/>
        <end position="378"/>
    </location>
</feature>
<name>A0AAD5DHR1_9CHLO</name>
<dbReference type="PROSITE" id="PS50056">
    <property type="entry name" value="TYR_PHOSPHATASE_2"/>
    <property type="match status" value="1"/>
</dbReference>
<dbReference type="PROSITE" id="PS00383">
    <property type="entry name" value="TYR_PHOSPHATASE_1"/>
    <property type="match status" value="1"/>
</dbReference>
<keyword evidence="4" id="KW-1185">Reference proteome</keyword>
<gene>
    <name evidence="3" type="ORF">COHA_010442</name>
</gene>
<feature type="region of interest" description="Disordered" evidence="1">
    <location>
        <begin position="1"/>
        <end position="46"/>
    </location>
</feature>
<dbReference type="PANTHER" id="PTHR10367:SF17">
    <property type="entry name" value="MRNA-CAPPING ENZYME"/>
    <property type="match status" value="1"/>
</dbReference>
<dbReference type="EMBL" id="JADXDR010000239">
    <property type="protein sequence ID" value="KAI7835650.1"/>
    <property type="molecule type" value="Genomic_DNA"/>
</dbReference>
<dbReference type="GO" id="GO:0004484">
    <property type="term" value="F:mRNA guanylyltransferase activity"/>
    <property type="evidence" value="ECO:0007669"/>
    <property type="project" value="TreeGrafter"/>
</dbReference>
<comment type="caution">
    <text evidence="3">The sequence shown here is derived from an EMBL/GenBank/DDBJ whole genome shotgun (WGS) entry which is preliminary data.</text>
</comment>
<feature type="region of interest" description="Disordered" evidence="1">
    <location>
        <begin position="264"/>
        <end position="380"/>
    </location>
</feature>
<dbReference type="GO" id="GO:0016787">
    <property type="term" value="F:hydrolase activity"/>
    <property type="evidence" value="ECO:0007669"/>
    <property type="project" value="UniProtKB-ARBA"/>
</dbReference>
<dbReference type="GO" id="GO:0006370">
    <property type="term" value="P:7-methylguanosine mRNA capping"/>
    <property type="evidence" value="ECO:0007669"/>
    <property type="project" value="TreeGrafter"/>
</dbReference>
<feature type="compositionally biased region" description="Low complexity" evidence="1">
    <location>
        <begin position="435"/>
        <end position="444"/>
    </location>
</feature>
<feature type="compositionally biased region" description="Low complexity" evidence="1">
    <location>
        <begin position="318"/>
        <end position="334"/>
    </location>
</feature>
<dbReference type="InterPro" id="IPR000340">
    <property type="entry name" value="Dual-sp_phosphatase_cat-dom"/>
</dbReference>
<proteinExistence type="predicted"/>
<feature type="compositionally biased region" description="Polar residues" evidence="1">
    <location>
        <begin position="303"/>
        <end position="312"/>
    </location>
</feature>
<dbReference type="SUPFAM" id="SSF52799">
    <property type="entry name" value="(Phosphotyrosine protein) phosphatases II"/>
    <property type="match status" value="1"/>
</dbReference>
<dbReference type="CDD" id="cd14502">
    <property type="entry name" value="RNA_5'-triphosphatase"/>
    <property type="match status" value="1"/>
</dbReference>
<dbReference type="InterPro" id="IPR051029">
    <property type="entry name" value="mRNA_Capping_Enz/RNA_Phosphat"/>
</dbReference>
<organism evidence="3 4">
    <name type="scientific">Chlorella ohadii</name>
    <dbReference type="NCBI Taxonomy" id="2649997"/>
    <lineage>
        <taxon>Eukaryota</taxon>
        <taxon>Viridiplantae</taxon>
        <taxon>Chlorophyta</taxon>
        <taxon>core chlorophytes</taxon>
        <taxon>Trebouxiophyceae</taxon>
        <taxon>Chlorellales</taxon>
        <taxon>Chlorellaceae</taxon>
        <taxon>Chlorella clade</taxon>
        <taxon>Chlorella</taxon>
    </lineage>
</organism>
<dbReference type="InterPro" id="IPR029021">
    <property type="entry name" value="Prot-tyrosine_phosphatase-like"/>
</dbReference>
<sequence>MASAAARQPSNARAAPASSRELLGSFQPGSEAEPPGLEPPPADTTPTVLNKLQKWADYAAVGTPVWPTKFIPMKTPMSREILDNWSLPGPPKHPLTVPLLLEGQAAQGRTVGLIIDLANHDCLYSDDVPDTVEYEHVQLIAKVLPSREAIDEVERIARSFWSEQPNQYIAIHCAYGFNRTGFVVCSYLCQACGLSVEQALESFAAARPPGVKHEKFIRELYARYGTASQVPTPEGSVAATSPPEGELAAVDALAAEAERLLAAAASAEQPAAEHSPQQPRQQGAPAAGMQQQRSQQASPAAGMQQQRSQQASPALGMQQPQRLQPQRPQQQGQRQQRRRSSEDEPPHFEDAADSLRHRSMHRQHSRSADGSTGGSRNASLHGAAAAAAAVEAVAAVAQQQGQQSPQQALQQPAQQPLQQQQAGAGQAEEAEEGEVGVATTAGAPETFLGSRRLLQRKHSRGGSGGLALALSRQSIDGSSPGGSGSGSAAACGSPMSQSRTARSSYSDFAAAAQHLEGANSMRRSTSLGLAK</sequence>
<dbReference type="Pfam" id="PF00782">
    <property type="entry name" value="DSPc"/>
    <property type="match status" value="1"/>
</dbReference>
<feature type="domain" description="Tyrosine specific protein phosphatases" evidence="2">
    <location>
        <begin position="147"/>
        <end position="218"/>
    </location>
</feature>
<dbReference type="AlphaFoldDB" id="A0AAD5DHR1"/>
<evidence type="ECO:0000313" key="4">
    <source>
        <dbReference type="Proteomes" id="UP001205105"/>
    </source>
</evidence>
<accession>A0AAD5DHR1</accession>
<evidence type="ECO:0000256" key="1">
    <source>
        <dbReference type="SAM" id="MobiDB-lite"/>
    </source>
</evidence>
<feature type="compositionally biased region" description="Low complexity" evidence="1">
    <location>
        <begin position="264"/>
        <end position="302"/>
    </location>
</feature>
<dbReference type="Gene3D" id="3.90.190.10">
    <property type="entry name" value="Protein tyrosine phosphatase superfamily"/>
    <property type="match status" value="1"/>
</dbReference>
<feature type="compositionally biased region" description="Low complexity" evidence="1">
    <location>
        <begin position="404"/>
        <end position="427"/>
    </location>
</feature>
<evidence type="ECO:0000313" key="3">
    <source>
        <dbReference type="EMBL" id="KAI7835650.1"/>
    </source>
</evidence>
<evidence type="ECO:0000259" key="2">
    <source>
        <dbReference type="PROSITE" id="PS50056"/>
    </source>
</evidence>
<feature type="compositionally biased region" description="Low complexity" evidence="1">
    <location>
        <begin position="1"/>
        <end position="20"/>
    </location>
</feature>
<feature type="region of interest" description="Disordered" evidence="1">
    <location>
        <begin position="404"/>
        <end position="505"/>
    </location>
</feature>
<feature type="compositionally biased region" description="Polar residues" evidence="1">
    <location>
        <begin position="495"/>
        <end position="505"/>
    </location>
</feature>
<dbReference type="PANTHER" id="PTHR10367">
    <property type="entry name" value="MRNA-CAPPING ENZYME"/>
    <property type="match status" value="1"/>
</dbReference>